<gene>
    <name evidence="2" type="ORF">ACRE_013370</name>
</gene>
<protein>
    <submittedName>
        <fullName evidence="2">Uncharacterized protein</fullName>
    </submittedName>
</protein>
<dbReference type="OrthoDB" id="5371510at2759"/>
<name>A0A086TEE3_HAPC1</name>
<evidence type="ECO:0000256" key="1">
    <source>
        <dbReference type="SAM" id="MobiDB-lite"/>
    </source>
</evidence>
<feature type="compositionally biased region" description="Basic and acidic residues" evidence="1">
    <location>
        <begin position="163"/>
        <end position="176"/>
    </location>
</feature>
<evidence type="ECO:0000313" key="2">
    <source>
        <dbReference type="EMBL" id="KFH47725.1"/>
    </source>
</evidence>
<comment type="caution">
    <text evidence="2">The sequence shown here is derived from an EMBL/GenBank/DDBJ whole genome shotgun (WGS) entry which is preliminary data.</text>
</comment>
<keyword evidence="3" id="KW-1185">Reference proteome</keyword>
<proteinExistence type="predicted"/>
<feature type="region of interest" description="Disordered" evidence="1">
    <location>
        <begin position="163"/>
        <end position="182"/>
    </location>
</feature>
<dbReference type="AlphaFoldDB" id="A0A086TEE3"/>
<accession>A0A086TEE3</accession>
<dbReference type="HOGENOM" id="CLU_013726_0_0_1"/>
<feature type="compositionally biased region" description="Polar residues" evidence="1">
    <location>
        <begin position="802"/>
        <end position="815"/>
    </location>
</feature>
<dbReference type="EMBL" id="JPKY01000007">
    <property type="protein sequence ID" value="KFH47725.1"/>
    <property type="molecule type" value="Genomic_DNA"/>
</dbReference>
<feature type="region of interest" description="Disordered" evidence="1">
    <location>
        <begin position="762"/>
        <end position="815"/>
    </location>
</feature>
<reference evidence="3" key="1">
    <citation type="journal article" date="2014" name="Genome Announc.">
        <title>Genome sequence and annotation of Acremonium chrysogenum, producer of the beta-lactam antibiotic cephalosporin C.</title>
        <authorList>
            <person name="Terfehr D."/>
            <person name="Dahlmann T.A."/>
            <person name="Specht T."/>
            <person name="Zadra I."/>
            <person name="Kuernsteiner H."/>
            <person name="Kueck U."/>
        </authorList>
    </citation>
    <scope>NUCLEOTIDE SEQUENCE [LARGE SCALE GENOMIC DNA]</scope>
    <source>
        <strain evidence="3">ATCC 11550 / CBS 779.69 / DSM 880 / IAM 14645 / JCM 23072 / IMI 49137</strain>
    </source>
</reference>
<sequence length="815" mass="90715">MDRFRHYSVAPTAYQETGQEDSVHFVHCTLDEGDTRVFVDAPKINTDPRRRTNCDGVVPSSQSFLVHSTKLLALEGSKFAQLLNNEIYQARVRRRRKPSEQMMEGVRYLLDLTPPSEGDELVFQMTELSLTPGILKWWNAHLIHGIRPELVKGHDDVCSCRHGEQEGNLGSEERKKSQPVNVVDGSIFEPRGADQENENASTGAVATPATAQASVEAAEEDGHNLISLPASPAQLIRLRALGRNETYKTPSHYQIPDYCPFRHFCSIIRLLMMIEGKAVHLNSAARVWTMVGISKIFECPSVVRDQVAQWILSHPVFIEVLPEESLSIGFTLELPQVTRPAFRILVTELALEEAGDGKRAGNRHLTIFGRRLGEVGDEKYNLVQHAARALIERLTSQLKMLLNPDLLDFWELKEWKKLRQIESLLVAEDIDGAFVRALAQVRLLMAALVHKVTAIMESAFETKLSRVSWSHADRARATYVAPKDFEQMMFIIPRLNRTQLLLLTFFYSELEDRVYTNVLQSGRSDHPGSRGQYFSHMIRDLETELQVLADAHPARAYRDSWQFLLLSDAERGSTPQTPLSWDLRRTLPRPLIRLDILEDELLDRIRPIILSRVWVDPWGFEPPLKITEHLLLTLTSNEMKFLPLWAGGNDDGTGGVFEQFLPPAEMGPSGPGPSYRTGMTLPSVPPSLSGSLMDEITAMKIQGSTTAGSVDVHNSISTGHCPDRVVALDSSVPTESFAEDDSDYNAARFQEPADHQAAGQSLAMLVDSPAAGDSDSDATEIGPYASDGGESDQEMSEDDKGATTSDSDASSMVLV</sequence>
<organism evidence="2 3">
    <name type="scientific">Hapsidospora chrysogenum (strain ATCC 11550 / CBS 779.69 / DSM 880 / IAM 14645 / JCM 23072 / IMI 49137)</name>
    <name type="common">Acremonium chrysogenum</name>
    <dbReference type="NCBI Taxonomy" id="857340"/>
    <lineage>
        <taxon>Eukaryota</taxon>
        <taxon>Fungi</taxon>
        <taxon>Dikarya</taxon>
        <taxon>Ascomycota</taxon>
        <taxon>Pezizomycotina</taxon>
        <taxon>Sordariomycetes</taxon>
        <taxon>Hypocreomycetidae</taxon>
        <taxon>Hypocreales</taxon>
        <taxon>Bionectriaceae</taxon>
        <taxon>Hapsidospora</taxon>
    </lineage>
</organism>
<dbReference type="Proteomes" id="UP000029964">
    <property type="component" value="Unassembled WGS sequence"/>
</dbReference>
<evidence type="ECO:0000313" key="3">
    <source>
        <dbReference type="Proteomes" id="UP000029964"/>
    </source>
</evidence>